<evidence type="ECO:0000256" key="1">
    <source>
        <dbReference type="ARBA" id="ARBA00007074"/>
    </source>
</evidence>
<evidence type="ECO:0000256" key="4">
    <source>
        <dbReference type="ARBA" id="ARBA00022807"/>
    </source>
</evidence>
<evidence type="ECO:0000256" key="2">
    <source>
        <dbReference type="ARBA" id="ARBA00022670"/>
    </source>
</evidence>
<name>A0A1G7A1D7_PEPNI</name>
<dbReference type="SUPFAM" id="SSF54001">
    <property type="entry name" value="Cysteine proteinases"/>
    <property type="match status" value="1"/>
</dbReference>
<proteinExistence type="inferred from homology"/>
<protein>
    <submittedName>
        <fullName evidence="7">Cell wall-associated hydrolase, NlpC family</fullName>
    </submittedName>
</protein>
<dbReference type="PANTHER" id="PTHR47053">
    <property type="entry name" value="MUREIN DD-ENDOPEPTIDASE MEPH-RELATED"/>
    <property type="match status" value="1"/>
</dbReference>
<sequence>MLKKTLCAVALSLAAAAALTFGAQPAQAADPVYYVAAPQQSDWHQVTVDQPVVNQEGLMYLPMQSVFKSLGTDIIVNPDNQADKIKLVSGAEAYELYTYSADNKKYVGVSANGPWYSLPQFNGLDYIPMAFIQTLTNRTVAVAGAQVVAFVDQNPTWQQTAQGYSNSNPFWRGILPAYSFNPVAPASTNAAQTVNGNTVIASAQQYMGVPYVWGGMSPGGFDCSGLTSYVFAKNGKKLPRTAAAQQSCAKPVAFNDLQPGDLVFWGAPAYHVGIYIGDGKYIHAPAPGQSVSIGTYAGFPFTGAGRV</sequence>
<organism evidence="7 8">
    <name type="scientific">Peptococcus niger</name>
    <dbReference type="NCBI Taxonomy" id="2741"/>
    <lineage>
        <taxon>Bacteria</taxon>
        <taxon>Bacillati</taxon>
        <taxon>Bacillota</taxon>
        <taxon>Clostridia</taxon>
        <taxon>Eubacteriales</taxon>
        <taxon>Peptococcaceae</taxon>
        <taxon>Peptococcus</taxon>
    </lineage>
</organism>
<keyword evidence="2" id="KW-0645">Protease</keyword>
<dbReference type="Proteomes" id="UP000198995">
    <property type="component" value="Unassembled WGS sequence"/>
</dbReference>
<keyword evidence="4" id="KW-0788">Thiol protease</keyword>
<dbReference type="PANTHER" id="PTHR47053:SF1">
    <property type="entry name" value="MUREIN DD-ENDOPEPTIDASE MEPH-RELATED"/>
    <property type="match status" value="1"/>
</dbReference>
<feature type="chain" id="PRO_5011534601" evidence="5">
    <location>
        <begin position="29"/>
        <end position="307"/>
    </location>
</feature>
<reference evidence="7 8" key="1">
    <citation type="submission" date="2016-10" db="EMBL/GenBank/DDBJ databases">
        <authorList>
            <person name="de Groot N.N."/>
        </authorList>
    </citation>
    <scope>NUCLEOTIDE SEQUENCE [LARGE SCALE GENOMIC DNA]</scope>
    <source>
        <strain evidence="7 8">DSM 20475</strain>
    </source>
</reference>
<evidence type="ECO:0000259" key="6">
    <source>
        <dbReference type="PROSITE" id="PS51935"/>
    </source>
</evidence>
<feature type="signal peptide" evidence="5">
    <location>
        <begin position="1"/>
        <end position="28"/>
    </location>
</feature>
<dbReference type="GO" id="GO:0008234">
    <property type="term" value="F:cysteine-type peptidase activity"/>
    <property type="evidence" value="ECO:0007669"/>
    <property type="project" value="UniProtKB-KW"/>
</dbReference>
<keyword evidence="3 7" id="KW-0378">Hydrolase</keyword>
<dbReference type="InterPro" id="IPR051202">
    <property type="entry name" value="Peptidase_C40"/>
</dbReference>
<feature type="domain" description="NlpC/P60" evidence="6">
    <location>
        <begin position="193"/>
        <end position="307"/>
    </location>
</feature>
<dbReference type="GO" id="GO:0006508">
    <property type="term" value="P:proteolysis"/>
    <property type="evidence" value="ECO:0007669"/>
    <property type="project" value="UniProtKB-KW"/>
</dbReference>
<dbReference type="PROSITE" id="PS51935">
    <property type="entry name" value="NLPC_P60"/>
    <property type="match status" value="1"/>
</dbReference>
<dbReference type="Pfam" id="PF00877">
    <property type="entry name" value="NLPC_P60"/>
    <property type="match status" value="1"/>
</dbReference>
<evidence type="ECO:0000256" key="3">
    <source>
        <dbReference type="ARBA" id="ARBA00022801"/>
    </source>
</evidence>
<comment type="similarity">
    <text evidence="1">Belongs to the peptidase C40 family.</text>
</comment>
<gene>
    <name evidence="7" type="ORF">SAMN04489866_1173</name>
</gene>
<dbReference type="InterPro" id="IPR000064">
    <property type="entry name" value="NLP_P60_dom"/>
</dbReference>
<accession>A0A1G7A1D7</accession>
<dbReference type="EMBL" id="FNAF01000017">
    <property type="protein sequence ID" value="SDE07706.1"/>
    <property type="molecule type" value="Genomic_DNA"/>
</dbReference>
<evidence type="ECO:0000313" key="7">
    <source>
        <dbReference type="EMBL" id="SDE07706.1"/>
    </source>
</evidence>
<keyword evidence="8" id="KW-1185">Reference proteome</keyword>
<dbReference type="InterPro" id="IPR038765">
    <property type="entry name" value="Papain-like_cys_pep_sf"/>
</dbReference>
<evidence type="ECO:0000256" key="5">
    <source>
        <dbReference type="SAM" id="SignalP"/>
    </source>
</evidence>
<keyword evidence="5" id="KW-0732">Signal</keyword>
<dbReference type="AlphaFoldDB" id="A0A1G7A1D7"/>
<dbReference type="Gene3D" id="3.90.1720.10">
    <property type="entry name" value="endopeptidase domain like (from Nostoc punctiforme)"/>
    <property type="match status" value="1"/>
</dbReference>
<evidence type="ECO:0000313" key="8">
    <source>
        <dbReference type="Proteomes" id="UP000198995"/>
    </source>
</evidence>
<dbReference type="STRING" id="2741.SAMN04489866_1173"/>